<dbReference type="PANTHER" id="PTHR10122">
    <property type="entry name" value="CYTOCHROME C OXIDASE SUBUNIT 5B, MITOCHONDRIAL"/>
    <property type="match status" value="1"/>
</dbReference>
<dbReference type="SUPFAM" id="SSF57802">
    <property type="entry name" value="Rubredoxin-like"/>
    <property type="match status" value="1"/>
</dbReference>
<dbReference type="FunCoup" id="A0A067PH14">
    <property type="interactions" value="213"/>
</dbReference>
<dbReference type="CDD" id="cd00924">
    <property type="entry name" value="Cyt_c_Oxidase_Vb"/>
    <property type="match status" value="1"/>
</dbReference>
<evidence type="ECO:0000256" key="11">
    <source>
        <dbReference type="PIRSR" id="PIRSR602124-2"/>
    </source>
</evidence>
<feature type="binding site" evidence="11">
    <location>
        <position position="145"/>
    </location>
    <ligand>
        <name>Zn(2+)</name>
        <dbReference type="ChEBI" id="CHEBI:29105"/>
    </ligand>
</feature>
<dbReference type="Gene3D" id="2.60.11.10">
    <property type="entry name" value="Cytochrome c oxidase, subunit Vb"/>
    <property type="match status" value="1"/>
</dbReference>
<keyword evidence="7" id="KW-0496">Mitochondrion</keyword>
<keyword evidence="5 11" id="KW-0862">Zinc</keyword>
<keyword evidence="6" id="KW-0809">Transit peptide</keyword>
<evidence type="ECO:0000256" key="3">
    <source>
        <dbReference type="ARBA" id="ARBA00022723"/>
    </source>
</evidence>
<proteinExistence type="inferred from homology"/>
<dbReference type="FunFam" id="2.60.11.10:FF:000003">
    <property type="entry name" value="Cytochrome c oxidase subunit IV"/>
    <property type="match status" value="1"/>
</dbReference>
<evidence type="ECO:0000256" key="6">
    <source>
        <dbReference type="ARBA" id="ARBA00022946"/>
    </source>
</evidence>
<evidence type="ECO:0000256" key="2">
    <source>
        <dbReference type="ARBA" id="ARBA00010292"/>
    </source>
</evidence>
<dbReference type="GO" id="GO:0006123">
    <property type="term" value="P:mitochondrial electron transport, cytochrome c to oxygen"/>
    <property type="evidence" value="ECO:0007669"/>
    <property type="project" value="InterPro"/>
</dbReference>
<evidence type="ECO:0000256" key="8">
    <source>
        <dbReference type="ARBA" id="ARBA00023136"/>
    </source>
</evidence>
<dbReference type="InParanoid" id="A0A067PH14"/>
<evidence type="ECO:0000313" key="13">
    <source>
        <dbReference type="EMBL" id="KDQ53125.1"/>
    </source>
</evidence>
<comment type="similarity">
    <text evidence="2">Belongs to the cytochrome c oxidase subunit 5B family.</text>
</comment>
<keyword evidence="4" id="KW-0999">Mitochondrion inner membrane</keyword>
<evidence type="ECO:0000256" key="5">
    <source>
        <dbReference type="ARBA" id="ARBA00022833"/>
    </source>
</evidence>
<dbReference type="STRING" id="933084.A0A067PH14"/>
<keyword evidence="14" id="KW-1185">Reference proteome</keyword>
<dbReference type="EMBL" id="KL197735">
    <property type="protein sequence ID" value="KDQ53125.1"/>
    <property type="molecule type" value="Genomic_DNA"/>
</dbReference>
<accession>A0A067PH14</accession>
<dbReference type="GO" id="GO:0046872">
    <property type="term" value="F:metal ion binding"/>
    <property type="evidence" value="ECO:0007669"/>
    <property type="project" value="UniProtKB-KW"/>
</dbReference>
<comment type="subcellular location">
    <subcellularLocation>
        <location evidence="1">Mitochondrion inner membrane</location>
        <topology evidence="1">Peripheral membrane protein</topology>
        <orientation evidence="1">Matrix side</orientation>
    </subcellularLocation>
</comment>
<evidence type="ECO:0000256" key="7">
    <source>
        <dbReference type="ARBA" id="ARBA00023128"/>
    </source>
</evidence>
<evidence type="ECO:0000256" key="10">
    <source>
        <dbReference type="ARBA" id="ARBA00070613"/>
    </source>
</evidence>
<feature type="binding site" evidence="11">
    <location>
        <position position="127"/>
    </location>
    <ligand>
        <name>Zn(2+)</name>
        <dbReference type="ChEBI" id="CHEBI:29105"/>
    </ligand>
</feature>
<evidence type="ECO:0000256" key="9">
    <source>
        <dbReference type="ARBA" id="ARBA00031366"/>
    </source>
</evidence>
<sequence>MFQAALRSARPMAISTAKRAAVKSNTGSLVLRAALSTTPARLSGDHHGPAAPSLYGPGAKSGTVPTDEEQATGLERLQLLGEMEGIEVFDTAPLDSSRIGTLADPIKVFSLDLDRAVGCTGSPADSHDVIWFLLNEQEKRRCPECGSVYELDFQGDREALAHAHH</sequence>
<dbReference type="PROSITE" id="PS51359">
    <property type="entry name" value="COX5B_2"/>
    <property type="match status" value="1"/>
</dbReference>
<dbReference type="Pfam" id="PF01215">
    <property type="entry name" value="COX5B"/>
    <property type="match status" value="1"/>
</dbReference>
<feature type="region of interest" description="Disordered" evidence="12">
    <location>
        <begin position="40"/>
        <end position="66"/>
    </location>
</feature>
<evidence type="ECO:0000313" key="14">
    <source>
        <dbReference type="Proteomes" id="UP000027265"/>
    </source>
</evidence>
<dbReference type="HOGENOM" id="CLU_091071_2_0_1"/>
<evidence type="ECO:0000256" key="12">
    <source>
        <dbReference type="SAM" id="MobiDB-lite"/>
    </source>
</evidence>
<organism evidence="13 14">
    <name type="scientific">Jaapia argillacea MUCL 33604</name>
    <dbReference type="NCBI Taxonomy" id="933084"/>
    <lineage>
        <taxon>Eukaryota</taxon>
        <taxon>Fungi</taxon>
        <taxon>Dikarya</taxon>
        <taxon>Basidiomycota</taxon>
        <taxon>Agaricomycotina</taxon>
        <taxon>Agaricomycetes</taxon>
        <taxon>Agaricomycetidae</taxon>
        <taxon>Jaapiales</taxon>
        <taxon>Jaapiaceae</taxon>
        <taxon>Jaapia</taxon>
    </lineage>
</organism>
<dbReference type="Proteomes" id="UP000027265">
    <property type="component" value="Unassembled WGS sequence"/>
</dbReference>
<dbReference type="InterPro" id="IPR036972">
    <property type="entry name" value="Cyt_c_oxidase_su5b_sf"/>
</dbReference>
<keyword evidence="8" id="KW-0472">Membrane</keyword>
<name>A0A067PH14_9AGAM</name>
<dbReference type="AlphaFoldDB" id="A0A067PH14"/>
<feature type="binding site" evidence="11">
    <location>
        <position position="119"/>
    </location>
    <ligand>
        <name>Zn(2+)</name>
        <dbReference type="ChEBI" id="CHEBI:29105"/>
    </ligand>
</feature>
<reference evidence="14" key="1">
    <citation type="journal article" date="2014" name="Proc. Natl. Acad. Sci. U.S.A.">
        <title>Extensive sampling of basidiomycete genomes demonstrates inadequacy of the white-rot/brown-rot paradigm for wood decay fungi.</title>
        <authorList>
            <person name="Riley R."/>
            <person name="Salamov A.A."/>
            <person name="Brown D.W."/>
            <person name="Nagy L.G."/>
            <person name="Floudas D."/>
            <person name="Held B.W."/>
            <person name="Levasseur A."/>
            <person name="Lombard V."/>
            <person name="Morin E."/>
            <person name="Otillar R."/>
            <person name="Lindquist E.A."/>
            <person name="Sun H."/>
            <person name="LaButti K.M."/>
            <person name="Schmutz J."/>
            <person name="Jabbour D."/>
            <person name="Luo H."/>
            <person name="Baker S.E."/>
            <person name="Pisabarro A.G."/>
            <person name="Walton J.D."/>
            <person name="Blanchette R.A."/>
            <person name="Henrissat B."/>
            <person name="Martin F."/>
            <person name="Cullen D."/>
            <person name="Hibbett D.S."/>
            <person name="Grigoriev I.V."/>
        </authorList>
    </citation>
    <scope>NUCLEOTIDE SEQUENCE [LARGE SCALE GENOMIC DNA]</scope>
    <source>
        <strain evidence="14">MUCL 33604</strain>
    </source>
</reference>
<protein>
    <recommendedName>
        <fullName evidence="10">Cytochrome c oxidase subunit 4, mitochondrial</fullName>
    </recommendedName>
    <alternativeName>
        <fullName evidence="9">Cytochrome c oxidase polypeptide IV</fullName>
    </alternativeName>
</protein>
<gene>
    <name evidence="13" type="ORF">JAAARDRAFT_39501</name>
</gene>
<dbReference type="OrthoDB" id="10249250at2759"/>
<dbReference type="PANTHER" id="PTHR10122:SF0">
    <property type="entry name" value="CYTOCHROME C OXIDASE SUBUNIT 5B, ISOFORM A-RELATED"/>
    <property type="match status" value="1"/>
</dbReference>
<feature type="binding site" evidence="11">
    <location>
        <position position="142"/>
    </location>
    <ligand>
        <name>Zn(2+)</name>
        <dbReference type="ChEBI" id="CHEBI:29105"/>
    </ligand>
</feature>
<dbReference type="InterPro" id="IPR002124">
    <property type="entry name" value="Cyt_c_oxidase_su5b"/>
</dbReference>
<keyword evidence="3 11" id="KW-0479">Metal-binding</keyword>
<dbReference type="GO" id="GO:0045277">
    <property type="term" value="C:respiratory chain complex IV"/>
    <property type="evidence" value="ECO:0007669"/>
    <property type="project" value="InterPro"/>
</dbReference>
<evidence type="ECO:0000256" key="1">
    <source>
        <dbReference type="ARBA" id="ARBA00004443"/>
    </source>
</evidence>
<dbReference type="GO" id="GO:0005743">
    <property type="term" value="C:mitochondrial inner membrane"/>
    <property type="evidence" value="ECO:0007669"/>
    <property type="project" value="UniProtKB-SubCell"/>
</dbReference>
<evidence type="ECO:0000256" key="4">
    <source>
        <dbReference type="ARBA" id="ARBA00022792"/>
    </source>
</evidence>